<organism evidence="3 4">
    <name type="scientific">Phialemonium thermophilum</name>
    <dbReference type="NCBI Taxonomy" id="223376"/>
    <lineage>
        <taxon>Eukaryota</taxon>
        <taxon>Fungi</taxon>
        <taxon>Dikarya</taxon>
        <taxon>Ascomycota</taxon>
        <taxon>Pezizomycotina</taxon>
        <taxon>Sordariomycetes</taxon>
        <taxon>Sordariomycetidae</taxon>
        <taxon>Cephalothecales</taxon>
        <taxon>Cephalothecaceae</taxon>
        <taxon>Phialemonium</taxon>
    </lineage>
</organism>
<gene>
    <name evidence="3" type="ORF">VTK73DRAFT_4675</name>
</gene>
<proteinExistence type="predicted"/>
<evidence type="ECO:0000256" key="2">
    <source>
        <dbReference type="SAM" id="Phobius"/>
    </source>
</evidence>
<dbReference type="EMBL" id="JAZHXJ010002632">
    <property type="protein sequence ID" value="KAL1837496.1"/>
    <property type="molecule type" value="Genomic_DNA"/>
</dbReference>
<protein>
    <submittedName>
        <fullName evidence="3">Uncharacterized protein</fullName>
    </submittedName>
</protein>
<keyword evidence="4" id="KW-1185">Reference proteome</keyword>
<keyword evidence="2" id="KW-0812">Transmembrane</keyword>
<feature type="compositionally biased region" description="Basic and acidic residues" evidence="1">
    <location>
        <begin position="1"/>
        <end position="14"/>
    </location>
</feature>
<evidence type="ECO:0000313" key="4">
    <source>
        <dbReference type="Proteomes" id="UP001586593"/>
    </source>
</evidence>
<keyword evidence="2" id="KW-0472">Membrane</keyword>
<dbReference type="Proteomes" id="UP001586593">
    <property type="component" value="Unassembled WGS sequence"/>
</dbReference>
<evidence type="ECO:0000313" key="3">
    <source>
        <dbReference type="EMBL" id="KAL1837496.1"/>
    </source>
</evidence>
<comment type="caution">
    <text evidence="3">The sequence shown here is derived from an EMBL/GenBank/DDBJ whole genome shotgun (WGS) entry which is preliminary data.</text>
</comment>
<feature type="region of interest" description="Disordered" evidence="1">
    <location>
        <begin position="1"/>
        <end position="22"/>
    </location>
</feature>
<feature type="transmembrane region" description="Helical" evidence="2">
    <location>
        <begin position="149"/>
        <end position="167"/>
    </location>
</feature>
<evidence type="ECO:0000256" key="1">
    <source>
        <dbReference type="SAM" id="MobiDB-lite"/>
    </source>
</evidence>
<sequence length="199" mass="22066">MHGPREGGQEESSKQRRGTLRRSTPLWTAVMSTRHESELGGLGRVWGARGTSREWGMEAEHEGGAGGTVGAGLDLSTLRGAASCGVADRAWLVVAFRERGLFVGHMYFLSNRALPSVFLPFHILDGHGGEGIRVQRTKKTLDMWTHMRGTFAFLIYFFLFLLLPISICKNLRKAHSCVSFLPPVSTRAYLFPSLCLLCR</sequence>
<reference evidence="3 4" key="1">
    <citation type="journal article" date="2024" name="Commun. Biol.">
        <title>Comparative genomic analysis of thermophilic fungi reveals convergent evolutionary adaptations and gene losses.</title>
        <authorList>
            <person name="Steindorff A.S."/>
            <person name="Aguilar-Pontes M.V."/>
            <person name="Robinson A.J."/>
            <person name="Andreopoulos B."/>
            <person name="LaButti K."/>
            <person name="Kuo A."/>
            <person name="Mondo S."/>
            <person name="Riley R."/>
            <person name="Otillar R."/>
            <person name="Haridas S."/>
            <person name="Lipzen A."/>
            <person name="Grimwood J."/>
            <person name="Schmutz J."/>
            <person name="Clum A."/>
            <person name="Reid I.D."/>
            <person name="Moisan M.C."/>
            <person name="Butler G."/>
            <person name="Nguyen T.T.M."/>
            <person name="Dewar K."/>
            <person name="Conant G."/>
            <person name="Drula E."/>
            <person name="Henrissat B."/>
            <person name="Hansel C."/>
            <person name="Singer S."/>
            <person name="Hutchinson M.I."/>
            <person name="de Vries R.P."/>
            <person name="Natvig D.O."/>
            <person name="Powell A.J."/>
            <person name="Tsang A."/>
            <person name="Grigoriev I.V."/>
        </authorList>
    </citation>
    <scope>NUCLEOTIDE SEQUENCE [LARGE SCALE GENOMIC DNA]</scope>
    <source>
        <strain evidence="3 4">ATCC 24622</strain>
    </source>
</reference>
<name>A0ABR3V7V7_9PEZI</name>
<accession>A0ABR3V7V7</accession>
<keyword evidence="2" id="KW-1133">Transmembrane helix</keyword>